<dbReference type="EMBL" id="FMXR01000006">
    <property type="protein sequence ID" value="SDB08634.1"/>
    <property type="molecule type" value="Genomic_DNA"/>
</dbReference>
<evidence type="ECO:0000256" key="1">
    <source>
        <dbReference type="ARBA" id="ARBA00005721"/>
    </source>
</evidence>
<evidence type="ECO:0000313" key="3">
    <source>
        <dbReference type="Proteomes" id="UP000199228"/>
    </source>
</evidence>
<gene>
    <name evidence="2" type="ORF">SAMN02910417_00598</name>
</gene>
<dbReference type="RefSeq" id="WP_090172071.1">
    <property type="nucleotide sequence ID" value="NZ_FMXR01000006.1"/>
</dbReference>
<accession>A0A1G6AJP6</accession>
<evidence type="ECO:0000313" key="2">
    <source>
        <dbReference type="EMBL" id="SDB08634.1"/>
    </source>
</evidence>
<comment type="similarity">
    <text evidence="1">Belongs to the asp23 family.</text>
</comment>
<reference evidence="2 3" key="1">
    <citation type="submission" date="2016-10" db="EMBL/GenBank/DDBJ databases">
        <authorList>
            <person name="de Groot N.N."/>
        </authorList>
    </citation>
    <scope>NUCLEOTIDE SEQUENCE [LARGE SCALE GENOMIC DNA]</scope>
    <source>
        <strain evidence="2 3">DSM 3217</strain>
    </source>
</reference>
<dbReference type="OrthoDB" id="9793465at2"/>
<sequence length="125" mass="13372">MAEDRKNRKITESKLGDIRISDDVVANIVGLAATEVEGVTSLYGNITNELLSKHSMKNTTKGVRISYEGNKVTVDVAINIGYGFSIPEVSANVQEKAKTAVETMTGLEVVGVNVKIASVDMGTKK</sequence>
<name>A0A1G6AJP6_EUBOX</name>
<dbReference type="Proteomes" id="UP000199228">
    <property type="component" value="Unassembled WGS sequence"/>
</dbReference>
<dbReference type="PANTHER" id="PTHR34297">
    <property type="entry name" value="HYPOTHETICAL CYTOSOLIC PROTEIN-RELATED"/>
    <property type="match status" value="1"/>
</dbReference>
<keyword evidence="3" id="KW-1185">Reference proteome</keyword>
<dbReference type="InterPro" id="IPR005531">
    <property type="entry name" value="Asp23"/>
</dbReference>
<dbReference type="AlphaFoldDB" id="A0A1G6AJP6"/>
<dbReference type="Pfam" id="PF03780">
    <property type="entry name" value="Asp23"/>
    <property type="match status" value="1"/>
</dbReference>
<proteinExistence type="inferred from homology"/>
<dbReference type="PANTHER" id="PTHR34297:SF2">
    <property type="entry name" value="ASP23_GLS24 FAMILY ENVELOPE STRESS RESPONSE PROTEIN"/>
    <property type="match status" value="1"/>
</dbReference>
<protein>
    <submittedName>
        <fullName evidence="2">Uncharacterized conserved protein YloU, alkaline shock protein (Asp23) family</fullName>
    </submittedName>
</protein>
<organism evidence="2 3">
    <name type="scientific">Eubacterium oxidoreducens</name>
    <dbReference type="NCBI Taxonomy" id="1732"/>
    <lineage>
        <taxon>Bacteria</taxon>
        <taxon>Bacillati</taxon>
        <taxon>Bacillota</taxon>
        <taxon>Clostridia</taxon>
        <taxon>Eubacteriales</taxon>
        <taxon>Eubacteriaceae</taxon>
        <taxon>Eubacterium</taxon>
    </lineage>
</organism>
<dbReference type="STRING" id="1732.SAMN02910417_00598"/>